<dbReference type="InterPro" id="IPR007110">
    <property type="entry name" value="Ig-like_dom"/>
</dbReference>
<dbReference type="EMBL" id="CAJNOR010001417">
    <property type="protein sequence ID" value="CAF1139330.1"/>
    <property type="molecule type" value="Genomic_DNA"/>
</dbReference>
<dbReference type="AlphaFoldDB" id="A0A814RZ84"/>
<dbReference type="PROSITE" id="PS50835">
    <property type="entry name" value="IG_LIKE"/>
    <property type="match status" value="2"/>
</dbReference>
<dbReference type="Proteomes" id="UP000663828">
    <property type="component" value="Unassembled WGS sequence"/>
</dbReference>
<accession>A0A814RZ84</accession>
<organism evidence="3 4">
    <name type="scientific">Adineta ricciae</name>
    <name type="common">Rotifer</name>
    <dbReference type="NCBI Taxonomy" id="249248"/>
    <lineage>
        <taxon>Eukaryota</taxon>
        <taxon>Metazoa</taxon>
        <taxon>Spiralia</taxon>
        <taxon>Gnathifera</taxon>
        <taxon>Rotifera</taxon>
        <taxon>Eurotatoria</taxon>
        <taxon>Bdelloidea</taxon>
        <taxon>Adinetida</taxon>
        <taxon>Adinetidae</taxon>
        <taxon>Adineta</taxon>
    </lineage>
</organism>
<dbReference type="InterPro" id="IPR013783">
    <property type="entry name" value="Ig-like_fold"/>
</dbReference>
<evidence type="ECO:0000313" key="4">
    <source>
        <dbReference type="Proteomes" id="UP000663828"/>
    </source>
</evidence>
<keyword evidence="1" id="KW-1133">Transmembrane helix</keyword>
<reference evidence="3" key="1">
    <citation type="submission" date="2021-02" db="EMBL/GenBank/DDBJ databases">
        <authorList>
            <person name="Nowell W R."/>
        </authorList>
    </citation>
    <scope>NUCLEOTIDE SEQUENCE</scope>
</reference>
<evidence type="ECO:0000259" key="2">
    <source>
        <dbReference type="PROSITE" id="PS50835"/>
    </source>
</evidence>
<dbReference type="CDD" id="cd00096">
    <property type="entry name" value="Ig"/>
    <property type="match status" value="1"/>
</dbReference>
<feature type="transmembrane region" description="Helical" evidence="1">
    <location>
        <begin position="6"/>
        <end position="25"/>
    </location>
</feature>
<dbReference type="InterPro" id="IPR036179">
    <property type="entry name" value="Ig-like_dom_sf"/>
</dbReference>
<keyword evidence="4" id="KW-1185">Reference proteome</keyword>
<feature type="domain" description="Ig-like" evidence="2">
    <location>
        <begin position="148"/>
        <end position="235"/>
    </location>
</feature>
<evidence type="ECO:0000256" key="1">
    <source>
        <dbReference type="SAM" id="Phobius"/>
    </source>
</evidence>
<feature type="domain" description="Ig-like" evidence="2">
    <location>
        <begin position="38"/>
        <end position="138"/>
    </location>
</feature>
<sequence>MNMINTISLYLVMIMLTSCSSSLLLDKLRRQKAIAFVPELSTTNQPAFDEGSPFRLTCAFLSNFDKLNVFWFHNGTLMQSFVSTSISEEEDDSIERSYLVSTIVSTIELEQTHFDMNGVYRCIAIHDDLTAQHSFDVSVKMNGMNVIPTKFSEDAMITVHTYQTLFEPRSQTSLMCRVNHHEKDACTVRWFDPEDDPLDTIGEQTDLLLKNANFEDHMGLYKCQVCCGNQCRTLTSFVYPAGLDK</sequence>
<keyword evidence="1" id="KW-0472">Membrane</keyword>
<dbReference type="SMART" id="SM00409">
    <property type="entry name" value="IG"/>
    <property type="match status" value="2"/>
</dbReference>
<dbReference type="InterPro" id="IPR003599">
    <property type="entry name" value="Ig_sub"/>
</dbReference>
<evidence type="ECO:0000313" key="3">
    <source>
        <dbReference type="EMBL" id="CAF1139330.1"/>
    </source>
</evidence>
<protein>
    <recommendedName>
        <fullName evidence="2">Ig-like domain-containing protein</fullName>
    </recommendedName>
</protein>
<dbReference type="Gene3D" id="2.60.40.10">
    <property type="entry name" value="Immunoglobulins"/>
    <property type="match status" value="1"/>
</dbReference>
<gene>
    <name evidence="3" type="ORF">XAT740_LOCUS20332</name>
</gene>
<keyword evidence="1" id="KW-0812">Transmembrane</keyword>
<dbReference type="Pfam" id="PF13927">
    <property type="entry name" value="Ig_3"/>
    <property type="match status" value="1"/>
</dbReference>
<proteinExistence type="predicted"/>
<name>A0A814RZ84_ADIRI</name>
<dbReference type="SUPFAM" id="SSF48726">
    <property type="entry name" value="Immunoglobulin"/>
    <property type="match status" value="1"/>
</dbReference>
<comment type="caution">
    <text evidence="3">The sequence shown here is derived from an EMBL/GenBank/DDBJ whole genome shotgun (WGS) entry which is preliminary data.</text>
</comment>